<dbReference type="PANTHER" id="PTHR43687:SF1">
    <property type="entry name" value="FERREDOXIN III"/>
    <property type="match status" value="1"/>
</dbReference>
<dbReference type="GO" id="GO:0046872">
    <property type="term" value="F:metal ion binding"/>
    <property type="evidence" value="ECO:0007669"/>
    <property type="project" value="UniProtKB-KW"/>
</dbReference>
<feature type="domain" description="4Fe-4S ferredoxin-type" evidence="5">
    <location>
        <begin position="216"/>
        <end position="244"/>
    </location>
</feature>
<dbReference type="PANTHER" id="PTHR43687">
    <property type="entry name" value="ADENYLYLSULFATE REDUCTASE, BETA SUBUNIT"/>
    <property type="match status" value="1"/>
</dbReference>
<dbReference type="GO" id="GO:0051539">
    <property type="term" value="F:4 iron, 4 sulfur cluster binding"/>
    <property type="evidence" value="ECO:0007669"/>
    <property type="project" value="UniProtKB-KW"/>
</dbReference>
<dbReference type="Proteomes" id="UP000682928">
    <property type="component" value="Chromosome"/>
</dbReference>
<evidence type="ECO:0000256" key="1">
    <source>
        <dbReference type="ARBA" id="ARBA00022485"/>
    </source>
</evidence>
<dbReference type="RefSeq" id="WP_088219407.1">
    <property type="nucleotide sequence ID" value="NZ_AP024590.1"/>
</dbReference>
<dbReference type="Pfam" id="PF13237">
    <property type="entry name" value="Fer4_10"/>
    <property type="match status" value="1"/>
</dbReference>
<evidence type="ECO:0000313" key="6">
    <source>
        <dbReference type="EMBL" id="BCU54613.1"/>
    </source>
</evidence>
<evidence type="ECO:0000259" key="5">
    <source>
        <dbReference type="PROSITE" id="PS51379"/>
    </source>
</evidence>
<proteinExistence type="predicted"/>
<keyword evidence="2" id="KW-0479">Metal-binding</keyword>
<evidence type="ECO:0000256" key="4">
    <source>
        <dbReference type="ARBA" id="ARBA00023014"/>
    </source>
</evidence>
<keyword evidence="3" id="KW-0408">Iron</keyword>
<dbReference type="InterPro" id="IPR050572">
    <property type="entry name" value="Fe-S_Ferredoxin"/>
</dbReference>
<accession>A0AA86M701</accession>
<evidence type="ECO:0000256" key="2">
    <source>
        <dbReference type="ARBA" id="ARBA00022723"/>
    </source>
</evidence>
<dbReference type="AlphaFoldDB" id="A0AA86M701"/>
<name>A0AA86M701_9ENTR</name>
<keyword evidence="1" id="KW-0004">4Fe-4S</keyword>
<organism evidence="6 7">
    <name type="scientific">Enterobacter kobei</name>
    <dbReference type="NCBI Taxonomy" id="208224"/>
    <lineage>
        <taxon>Bacteria</taxon>
        <taxon>Pseudomonadati</taxon>
        <taxon>Pseudomonadota</taxon>
        <taxon>Gammaproteobacteria</taxon>
        <taxon>Enterobacterales</taxon>
        <taxon>Enterobacteriaceae</taxon>
        <taxon>Enterobacter</taxon>
        <taxon>Enterobacter cloacae complex</taxon>
    </lineage>
</organism>
<feature type="domain" description="4Fe-4S ferredoxin-type" evidence="5">
    <location>
        <begin position="186"/>
        <end position="215"/>
    </location>
</feature>
<gene>
    <name evidence="6" type="ORF">ENKO_12070</name>
</gene>
<dbReference type="InterPro" id="IPR017900">
    <property type="entry name" value="4Fe4S_Fe_S_CS"/>
</dbReference>
<protein>
    <submittedName>
        <fullName evidence="6">Polyferredoxin</fullName>
    </submittedName>
</protein>
<dbReference type="Pfam" id="PF12838">
    <property type="entry name" value="Fer4_7"/>
    <property type="match status" value="1"/>
</dbReference>
<dbReference type="EMBL" id="AP024590">
    <property type="protein sequence ID" value="BCU54613.1"/>
    <property type="molecule type" value="Genomic_DNA"/>
</dbReference>
<dbReference type="Gene3D" id="3.30.70.20">
    <property type="match status" value="2"/>
</dbReference>
<dbReference type="SUPFAM" id="SSF54862">
    <property type="entry name" value="4Fe-4S ferredoxins"/>
    <property type="match status" value="2"/>
</dbReference>
<keyword evidence="4" id="KW-0411">Iron-sulfur</keyword>
<sequence>MRFSLTQKAAAPVIGDRCVRHLLRYATCQACADACPVAAVAVVDGNVELAEERCLHCGDCLFVCPTEAIGGITTVMRHYLDDMLVAPLSFRAASTAELLVWHRLYHLRAVACDPDMQPGWVLAVAQLNLTLRQYQEPQWSIVLPGDDGVDTSRRTLMRAPASAARSARVPAGRRVLRQLYPQMSDWLPDIDPRRCQLCGACWRICPEQALRLENEYMVTESARCTGCGNCQAVCQHQAVTLSAGPRHEPVRQLPLVSASCTSCQRTFLAWRTDRRVCPTCAQHQYGMRGHCC</sequence>
<dbReference type="PROSITE" id="PS00198">
    <property type="entry name" value="4FE4S_FER_1"/>
    <property type="match status" value="1"/>
</dbReference>
<dbReference type="InterPro" id="IPR017896">
    <property type="entry name" value="4Fe4S_Fe-S-bd"/>
</dbReference>
<evidence type="ECO:0000256" key="3">
    <source>
        <dbReference type="ARBA" id="ARBA00023004"/>
    </source>
</evidence>
<reference evidence="6" key="1">
    <citation type="submission" date="2021-04" db="EMBL/GenBank/DDBJ databases">
        <title>Difference and commonality of drug resistance evolution in various bacteria. and drug sensitivity profiles.</title>
        <authorList>
            <person name="Maeda T."/>
            <person name="Shibai A."/>
            <person name="Kawada K."/>
            <person name="Kotani H."/>
            <person name="Tarusawa Y."/>
            <person name="Tanabe K."/>
            <person name="Furusawa C."/>
        </authorList>
    </citation>
    <scope>NUCLEOTIDE SEQUENCE</scope>
    <source>
        <strain evidence="6">JCM 8580</strain>
    </source>
</reference>
<feature type="domain" description="4Fe-4S ferredoxin-type" evidence="5">
    <location>
        <begin position="45"/>
        <end position="74"/>
    </location>
</feature>
<dbReference type="PROSITE" id="PS51379">
    <property type="entry name" value="4FE4S_FER_2"/>
    <property type="match status" value="3"/>
</dbReference>
<evidence type="ECO:0000313" key="7">
    <source>
        <dbReference type="Proteomes" id="UP000682928"/>
    </source>
</evidence>